<keyword evidence="4 15" id="KW-0012">Acyltransferase</keyword>
<dbReference type="HAMAP" id="MF_00688">
    <property type="entry name" value="Leu_Phe_trans"/>
    <property type="match status" value="1"/>
</dbReference>
<dbReference type="PANTHER" id="PTHR30098:SF2">
    <property type="entry name" value="LEUCYL_PHENYLALANYL-TRNA--PROTEIN TRANSFERASE"/>
    <property type="match status" value="1"/>
</dbReference>
<dbReference type="SUPFAM" id="SSF55729">
    <property type="entry name" value="Acyl-CoA N-acyltransferases (Nat)"/>
    <property type="match status" value="1"/>
</dbReference>
<evidence type="ECO:0000256" key="5">
    <source>
        <dbReference type="ARBA" id="ARBA00050607"/>
    </source>
</evidence>
<dbReference type="Gene3D" id="3.30.70.3550">
    <property type="entry name" value="Leucyl/phenylalanyl-tRNA-protein transferase, N-terminal domain"/>
    <property type="match status" value="1"/>
</dbReference>
<comment type="similarity">
    <text evidence="9 15">Belongs to the L/F-transferase family.</text>
</comment>
<sequence>MPIYSLSDDLIFPHPSLSREDGLLAVYGDLSPERLLLAYSNGIFPWFSEDEPILWWSPDPRFILYPKDIKVSHSMKKVIKKNTYKITFDTCFREVMYNCADTRKESGTWITNEMIEAYFKLHELGFAHSVEAWYEDKLVGGLYGIIIGKCFFGESMFSTMSNSSKAAFITLCKLLEEKNFIMIDCQVYTKHLESLGAISIPRSEFLELVEKGISIAPLKLFFNKK</sequence>
<dbReference type="RefSeq" id="WP_003445332.1">
    <property type="nucleotide sequence ID" value="NZ_ANZB01000007.1"/>
</dbReference>
<reference evidence="17" key="2">
    <citation type="submission" date="2015-10" db="EMBL/GenBank/DDBJ databases">
        <title>Improved Draft Genome Sequence of Clostridium pasteurianum Strain ATCC 6013 (DSM 525) Using a Hybrid Next-Generation Sequencing Approach.</title>
        <authorList>
            <person name="Pyne M.E."/>
            <person name="Utturkar S.M."/>
            <person name="Brown S.D."/>
            <person name="Moo-Young M."/>
            <person name="Chung D.A."/>
            <person name="Chou P.C."/>
        </authorList>
    </citation>
    <scope>NUCLEOTIDE SEQUENCE</scope>
    <source>
        <strain evidence="17">ATCC 6013</strain>
    </source>
</reference>
<evidence type="ECO:0000256" key="14">
    <source>
        <dbReference type="ARBA" id="ARBA00083640"/>
    </source>
</evidence>
<reference evidence="16 19" key="1">
    <citation type="journal article" date="2015" name="Genome Announc.">
        <title>Complete Genome Sequence of the Nitrogen-Fixing and Solvent-Producing Clostridium pasteurianum DSM 525.</title>
        <authorList>
            <person name="Poehlein A."/>
            <person name="Grosse-Honebrink A."/>
            <person name="Zhang Y."/>
            <person name="Minton N.P."/>
            <person name="Daniel R."/>
        </authorList>
    </citation>
    <scope>NUCLEOTIDE SEQUENCE [LARGE SCALE GENOMIC DNA]</scope>
    <source>
        <strain evidence="16">DSM 525</strain>
        <strain evidence="19">DSM 525 / ATCC 6013</strain>
    </source>
</reference>
<dbReference type="AlphaFoldDB" id="A0A0H3J563"/>
<dbReference type="EC" id="2.3.2.6" evidence="10 15"/>
<dbReference type="FunFam" id="3.40.630.70:FF:000001">
    <property type="entry name" value="Leucyl/phenylalanyl-tRNA--protein transferase"/>
    <property type="match status" value="1"/>
</dbReference>
<dbReference type="Gene3D" id="3.40.630.70">
    <property type="entry name" value="Leucyl/phenylalanyl-tRNA-protein transferase, C-terminal domain"/>
    <property type="match status" value="1"/>
</dbReference>
<comment type="catalytic activity">
    <reaction evidence="7 15">
        <text>N-terminal L-lysyl-[protein] + L-leucyl-tRNA(Leu) = N-terminal L-leucyl-L-lysyl-[protein] + tRNA(Leu) + H(+)</text>
        <dbReference type="Rhea" id="RHEA:12340"/>
        <dbReference type="Rhea" id="RHEA-COMP:9613"/>
        <dbReference type="Rhea" id="RHEA-COMP:9622"/>
        <dbReference type="Rhea" id="RHEA-COMP:12670"/>
        <dbReference type="Rhea" id="RHEA-COMP:12671"/>
        <dbReference type="ChEBI" id="CHEBI:15378"/>
        <dbReference type="ChEBI" id="CHEBI:65249"/>
        <dbReference type="ChEBI" id="CHEBI:78442"/>
        <dbReference type="ChEBI" id="CHEBI:78494"/>
        <dbReference type="ChEBI" id="CHEBI:133043"/>
        <dbReference type="EC" id="2.3.2.6"/>
    </reaction>
</comment>
<evidence type="ECO:0000256" key="12">
    <source>
        <dbReference type="ARBA" id="ARBA00077136"/>
    </source>
</evidence>
<comment type="catalytic activity">
    <reaction evidence="5 15">
        <text>L-phenylalanyl-tRNA(Phe) + an N-terminal L-alpha-aminoacyl-[protein] = an N-terminal L-phenylalanyl-L-alpha-aminoacyl-[protein] + tRNA(Phe)</text>
        <dbReference type="Rhea" id="RHEA:43632"/>
        <dbReference type="Rhea" id="RHEA-COMP:9668"/>
        <dbReference type="Rhea" id="RHEA-COMP:9699"/>
        <dbReference type="Rhea" id="RHEA-COMP:10636"/>
        <dbReference type="Rhea" id="RHEA-COMP:10637"/>
        <dbReference type="ChEBI" id="CHEBI:78442"/>
        <dbReference type="ChEBI" id="CHEBI:78531"/>
        <dbReference type="ChEBI" id="CHEBI:78597"/>
        <dbReference type="ChEBI" id="CHEBI:83561"/>
        <dbReference type="EC" id="2.3.2.6"/>
    </reaction>
</comment>
<dbReference type="GO" id="GO:0008914">
    <property type="term" value="F:leucyl-tRNA--protein transferase activity"/>
    <property type="evidence" value="ECO:0007669"/>
    <property type="project" value="UniProtKB-UniRule"/>
</dbReference>
<dbReference type="PANTHER" id="PTHR30098">
    <property type="entry name" value="LEUCYL/PHENYLALANYL-TRNA--PROTEIN TRANSFERASE"/>
    <property type="match status" value="1"/>
</dbReference>
<evidence type="ECO:0000256" key="8">
    <source>
        <dbReference type="ARBA" id="ARBA00054043"/>
    </source>
</evidence>
<dbReference type="FunFam" id="3.30.70.3550:FF:000001">
    <property type="entry name" value="Leucyl/phenylalanyl-tRNA--protein transferase"/>
    <property type="match status" value="1"/>
</dbReference>
<evidence type="ECO:0000256" key="13">
    <source>
        <dbReference type="ARBA" id="ARBA00077165"/>
    </source>
</evidence>
<evidence type="ECO:0000256" key="2">
    <source>
        <dbReference type="ARBA" id="ARBA00022490"/>
    </source>
</evidence>
<evidence type="ECO:0000256" key="4">
    <source>
        <dbReference type="ARBA" id="ARBA00023315"/>
    </source>
</evidence>
<dbReference type="eggNOG" id="COG2360">
    <property type="taxonomic scope" value="Bacteria"/>
</dbReference>
<dbReference type="KEGG" id="cpae:CPAST_c30150"/>
<dbReference type="GeneID" id="93075134"/>
<dbReference type="EMBL" id="JPGY02000001">
    <property type="protein sequence ID" value="KRU10923.1"/>
    <property type="molecule type" value="Genomic_DNA"/>
</dbReference>
<protein>
    <recommendedName>
        <fullName evidence="11 15">Leucyl/phenylalanyl-tRNA--protein transferase</fullName>
        <ecNumber evidence="10 15">2.3.2.6</ecNumber>
    </recommendedName>
    <alternativeName>
        <fullName evidence="12 15">L/F-transferase</fullName>
    </alternativeName>
    <alternativeName>
        <fullName evidence="13 15">Leucyltransferase</fullName>
    </alternativeName>
    <alternativeName>
        <fullName evidence="14 15">Phenyalanyltransferase</fullName>
    </alternativeName>
</protein>
<comment type="catalytic activity">
    <reaction evidence="6 15">
        <text>N-terminal L-arginyl-[protein] + L-leucyl-tRNA(Leu) = N-terminal L-leucyl-L-arginyl-[protein] + tRNA(Leu) + H(+)</text>
        <dbReference type="Rhea" id="RHEA:50416"/>
        <dbReference type="Rhea" id="RHEA-COMP:9613"/>
        <dbReference type="Rhea" id="RHEA-COMP:9622"/>
        <dbReference type="Rhea" id="RHEA-COMP:12672"/>
        <dbReference type="Rhea" id="RHEA-COMP:12673"/>
        <dbReference type="ChEBI" id="CHEBI:15378"/>
        <dbReference type="ChEBI" id="CHEBI:64719"/>
        <dbReference type="ChEBI" id="CHEBI:78442"/>
        <dbReference type="ChEBI" id="CHEBI:78494"/>
        <dbReference type="ChEBI" id="CHEBI:133044"/>
        <dbReference type="EC" id="2.3.2.6"/>
    </reaction>
</comment>
<evidence type="ECO:0000256" key="3">
    <source>
        <dbReference type="ARBA" id="ARBA00022679"/>
    </source>
</evidence>
<organism evidence="16 19">
    <name type="scientific">Clostridium pasteurianum DSM 525 = ATCC 6013</name>
    <dbReference type="NCBI Taxonomy" id="1262449"/>
    <lineage>
        <taxon>Bacteria</taxon>
        <taxon>Bacillati</taxon>
        <taxon>Bacillota</taxon>
        <taxon>Clostridia</taxon>
        <taxon>Eubacteriales</taxon>
        <taxon>Clostridiaceae</taxon>
        <taxon>Clostridium</taxon>
    </lineage>
</organism>
<dbReference type="Proteomes" id="UP000028042">
    <property type="component" value="Unassembled WGS sequence"/>
</dbReference>
<name>A0A0H3J563_CLOPA</name>
<dbReference type="GO" id="GO:0030163">
    <property type="term" value="P:protein catabolic process"/>
    <property type="evidence" value="ECO:0007669"/>
    <property type="project" value="UniProtKB-UniRule"/>
</dbReference>
<keyword evidence="2 15" id="KW-0963">Cytoplasm</keyword>
<comment type="subcellular location">
    <subcellularLocation>
        <location evidence="1 15">Cytoplasm</location>
    </subcellularLocation>
</comment>
<evidence type="ECO:0000256" key="11">
    <source>
        <dbReference type="ARBA" id="ARBA00074372"/>
    </source>
</evidence>
<evidence type="ECO:0000256" key="6">
    <source>
        <dbReference type="ARBA" id="ARBA00050652"/>
    </source>
</evidence>
<dbReference type="InterPro" id="IPR016181">
    <property type="entry name" value="Acyl_CoA_acyltransferase"/>
</dbReference>
<accession>A0A0H3J563</accession>
<evidence type="ECO:0000256" key="9">
    <source>
        <dbReference type="ARBA" id="ARBA00061535"/>
    </source>
</evidence>
<dbReference type="InterPro" id="IPR042203">
    <property type="entry name" value="Leu/Phe-tRNA_Trfase_C"/>
</dbReference>
<proteinExistence type="inferred from homology"/>
<reference evidence="17 18" key="3">
    <citation type="journal article" name="Genome Announc.">
        <title>Improved Draft Genome Sequence of Clostridium pasteurianum Strain ATCC 6013 (DSM 525) Using a Hybrid Next-Generation Sequencing Approach.</title>
        <authorList>
            <person name="Pyne M.E."/>
            <person name="Utturkar S."/>
            <person name="Brown S.D."/>
            <person name="Moo-Young M."/>
            <person name="Chung D.A."/>
            <person name="Chou C.P."/>
        </authorList>
    </citation>
    <scope>NUCLEOTIDE SEQUENCE [LARGE SCALE GENOMIC DNA]</scope>
    <source>
        <strain evidence="17 18">ATCC 6013</strain>
    </source>
</reference>
<keyword evidence="3 15" id="KW-0808">Transferase</keyword>
<comment type="function">
    <text evidence="8 15">Functions in the N-end rule pathway of protein degradation where it conjugates Leu, Phe and, less efficiently, Met from aminoacyl-tRNAs to the N-termini of proteins containing an N-terminal arginine or lysine.</text>
</comment>
<dbReference type="InterPro" id="IPR004616">
    <property type="entry name" value="Leu/Phe-tRNA_Trfase"/>
</dbReference>
<dbReference type="PATRIC" id="fig|1262449.3.peg.2276"/>
<dbReference type="GO" id="GO:0005737">
    <property type="term" value="C:cytoplasm"/>
    <property type="evidence" value="ECO:0007669"/>
    <property type="project" value="UniProtKB-SubCell"/>
</dbReference>
<evidence type="ECO:0000313" key="19">
    <source>
        <dbReference type="Proteomes" id="UP000030905"/>
    </source>
</evidence>
<dbReference type="InterPro" id="IPR042221">
    <property type="entry name" value="Leu/Phe-tRNA_Trfase_N"/>
</dbReference>
<gene>
    <name evidence="15 16" type="primary">aat</name>
    <name evidence="16" type="ORF">CLPA_c30150</name>
    <name evidence="17" type="ORF">CP6013_00170</name>
</gene>
<dbReference type="EMBL" id="CP009268">
    <property type="protein sequence ID" value="AJA53069.1"/>
    <property type="molecule type" value="Genomic_DNA"/>
</dbReference>
<evidence type="ECO:0000313" key="18">
    <source>
        <dbReference type="Proteomes" id="UP000028042"/>
    </source>
</evidence>
<evidence type="ECO:0000256" key="10">
    <source>
        <dbReference type="ARBA" id="ARBA00066767"/>
    </source>
</evidence>
<evidence type="ECO:0000256" key="1">
    <source>
        <dbReference type="ARBA" id="ARBA00004496"/>
    </source>
</evidence>
<evidence type="ECO:0000256" key="7">
    <source>
        <dbReference type="ARBA" id="ARBA00051538"/>
    </source>
</evidence>
<evidence type="ECO:0000313" key="16">
    <source>
        <dbReference type="EMBL" id="AJA53069.1"/>
    </source>
</evidence>
<evidence type="ECO:0000256" key="15">
    <source>
        <dbReference type="HAMAP-Rule" id="MF_00688"/>
    </source>
</evidence>
<dbReference type="KEGG" id="cpat:CLPA_c30150"/>
<dbReference type="Proteomes" id="UP000030905">
    <property type="component" value="Chromosome"/>
</dbReference>
<keyword evidence="19" id="KW-1185">Reference proteome</keyword>
<dbReference type="NCBIfam" id="TIGR00667">
    <property type="entry name" value="aat"/>
    <property type="match status" value="1"/>
</dbReference>
<evidence type="ECO:0000313" key="17">
    <source>
        <dbReference type="EMBL" id="KRU10923.1"/>
    </source>
</evidence>
<dbReference type="Pfam" id="PF03588">
    <property type="entry name" value="Leu_Phe_trans"/>
    <property type="match status" value="1"/>
</dbReference>